<sequence length="114" mass="12745">MDALVPSVPTLLVLRALEEEPRHGYGIARWVEGRSGGELSFKEGTLYPVLHQLERQGLVAGRWTTSPGGRRVREYALTDNGRRALEQERELWLRRSRAVDRCLVPGEVPAGGLV</sequence>
<dbReference type="Pfam" id="PF03551">
    <property type="entry name" value="PadR"/>
    <property type="match status" value="1"/>
</dbReference>
<dbReference type="InterPro" id="IPR036390">
    <property type="entry name" value="WH_DNA-bd_sf"/>
</dbReference>
<accession>A0A6F8ZIK2</accession>
<dbReference type="GO" id="GO:0003677">
    <property type="term" value="F:DNA binding"/>
    <property type="evidence" value="ECO:0007669"/>
    <property type="project" value="UniProtKB-KW"/>
</dbReference>
<dbReference type="InterPro" id="IPR036388">
    <property type="entry name" value="WH-like_DNA-bd_sf"/>
</dbReference>
<evidence type="ECO:0000313" key="3">
    <source>
        <dbReference type="Proteomes" id="UP000503399"/>
    </source>
</evidence>
<proteinExistence type="predicted"/>
<evidence type="ECO:0000313" key="2">
    <source>
        <dbReference type="EMBL" id="CAB1129817.1"/>
    </source>
</evidence>
<dbReference type="KEGG" id="hfv:R50_2320"/>
<dbReference type="InterPro" id="IPR005149">
    <property type="entry name" value="Tscrpt_reg_PadR_N"/>
</dbReference>
<dbReference type="InterPro" id="IPR052509">
    <property type="entry name" value="Metal_resp_DNA-bind_regulator"/>
</dbReference>
<dbReference type="Gene3D" id="1.10.10.10">
    <property type="entry name" value="Winged helix-like DNA-binding domain superfamily/Winged helix DNA-binding domain"/>
    <property type="match status" value="1"/>
</dbReference>
<dbReference type="SUPFAM" id="SSF46785">
    <property type="entry name" value="Winged helix' DNA-binding domain"/>
    <property type="match status" value="1"/>
</dbReference>
<reference evidence="2 3" key="1">
    <citation type="submission" date="2020-02" db="EMBL/GenBank/DDBJ databases">
        <authorList>
            <person name="Hogendoorn C."/>
        </authorList>
    </citation>
    <scope>NUCLEOTIDE SEQUENCE [LARGE SCALE GENOMIC DNA]</scope>
    <source>
        <strain evidence="2">R501</strain>
    </source>
</reference>
<feature type="domain" description="Transcription regulator PadR N-terminal" evidence="1">
    <location>
        <begin position="13"/>
        <end position="87"/>
    </location>
</feature>
<name>A0A6F8ZIK2_9FIRM</name>
<keyword evidence="2" id="KW-0238">DNA-binding</keyword>
<evidence type="ECO:0000259" key="1">
    <source>
        <dbReference type="Pfam" id="PF03551"/>
    </source>
</evidence>
<protein>
    <submittedName>
        <fullName evidence="2">DNA-binding protein YwzG</fullName>
    </submittedName>
</protein>
<dbReference type="AlphaFoldDB" id="A0A6F8ZIK2"/>
<dbReference type="Proteomes" id="UP000503399">
    <property type="component" value="Chromosome"/>
</dbReference>
<dbReference type="EMBL" id="LR778114">
    <property type="protein sequence ID" value="CAB1129817.1"/>
    <property type="molecule type" value="Genomic_DNA"/>
</dbReference>
<dbReference type="PANTHER" id="PTHR33169:SF14">
    <property type="entry name" value="TRANSCRIPTIONAL REGULATOR RV3488"/>
    <property type="match status" value="1"/>
</dbReference>
<dbReference type="PANTHER" id="PTHR33169">
    <property type="entry name" value="PADR-FAMILY TRANSCRIPTIONAL REGULATOR"/>
    <property type="match status" value="1"/>
</dbReference>
<gene>
    <name evidence="2" type="primary">ywzG</name>
    <name evidence="2" type="ORF">R50_2320</name>
</gene>
<keyword evidence="3" id="KW-1185">Reference proteome</keyword>
<organism evidence="2 3">
    <name type="scientific">Candidatus Hydrogenisulfobacillus filiaventi</name>
    <dbReference type="NCBI Taxonomy" id="2707344"/>
    <lineage>
        <taxon>Bacteria</taxon>
        <taxon>Bacillati</taxon>
        <taxon>Bacillota</taxon>
        <taxon>Clostridia</taxon>
        <taxon>Eubacteriales</taxon>
        <taxon>Clostridiales Family XVII. Incertae Sedis</taxon>
        <taxon>Candidatus Hydrogenisulfobacillus</taxon>
    </lineage>
</organism>